<keyword evidence="3" id="KW-1185">Reference proteome</keyword>
<evidence type="ECO:0000256" key="1">
    <source>
        <dbReference type="SAM" id="Phobius"/>
    </source>
</evidence>
<proteinExistence type="predicted"/>
<keyword evidence="1" id="KW-0472">Membrane</keyword>
<keyword evidence="1" id="KW-0812">Transmembrane</keyword>
<feature type="transmembrane region" description="Helical" evidence="1">
    <location>
        <begin position="6"/>
        <end position="24"/>
    </location>
</feature>
<evidence type="ECO:0000313" key="2">
    <source>
        <dbReference type="EMBL" id="MFD2172182.1"/>
    </source>
</evidence>
<reference evidence="3" key="1">
    <citation type="journal article" date="2019" name="Int. J. Syst. Evol. Microbiol.">
        <title>The Global Catalogue of Microorganisms (GCM) 10K type strain sequencing project: providing services to taxonomists for standard genome sequencing and annotation.</title>
        <authorList>
            <consortium name="The Broad Institute Genomics Platform"/>
            <consortium name="The Broad Institute Genome Sequencing Center for Infectious Disease"/>
            <person name="Wu L."/>
            <person name="Ma J."/>
        </authorList>
    </citation>
    <scope>NUCLEOTIDE SEQUENCE [LARGE SCALE GENOMIC DNA]</scope>
    <source>
        <strain evidence="3">CGMCC 1.13574</strain>
    </source>
</reference>
<organism evidence="2 3">
    <name type="scientific">Tumebacillus lipolyticus</name>
    <dbReference type="NCBI Taxonomy" id="1280370"/>
    <lineage>
        <taxon>Bacteria</taxon>
        <taxon>Bacillati</taxon>
        <taxon>Bacillota</taxon>
        <taxon>Bacilli</taxon>
        <taxon>Bacillales</taxon>
        <taxon>Alicyclobacillaceae</taxon>
        <taxon>Tumebacillus</taxon>
    </lineage>
</organism>
<comment type="caution">
    <text evidence="2">The sequence shown here is derived from an EMBL/GenBank/DDBJ whole genome shotgun (WGS) entry which is preliminary data.</text>
</comment>
<dbReference type="Proteomes" id="UP001597343">
    <property type="component" value="Unassembled WGS sequence"/>
</dbReference>
<gene>
    <name evidence="2" type="ORF">ACFSOY_19665</name>
</gene>
<accession>A0ABW5A1U0</accession>
<keyword evidence="1" id="KW-1133">Transmembrane helix</keyword>
<evidence type="ECO:0000313" key="3">
    <source>
        <dbReference type="Proteomes" id="UP001597343"/>
    </source>
</evidence>
<sequence>MSVWMWLLQVVVFFVALKVGQVVFWNLRKGFYLHPWLIELLVAVLVVIGVSSFYGGWWFIIFIGLLFGFLRGDQEEEVRANRNLL</sequence>
<name>A0ABW5A1U0_9BACL</name>
<protein>
    <recommendedName>
        <fullName evidence="4">DUF4491 domain-containing protein</fullName>
    </recommendedName>
</protein>
<dbReference type="EMBL" id="JBHUIO010000014">
    <property type="protein sequence ID" value="MFD2172182.1"/>
    <property type="molecule type" value="Genomic_DNA"/>
</dbReference>
<dbReference type="RefSeq" id="WP_386049571.1">
    <property type="nucleotide sequence ID" value="NZ_JBHUIO010000014.1"/>
</dbReference>
<evidence type="ECO:0008006" key="4">
    <source>
        <dbReference type="Google" id="ProtNLM"/>
    </source>
</evidence>